<protein>
    <submittedName>
        <fullName evidence="1">Uncharacterized protein</fullName>
    </submittedName>
</protein>
<keyword evidence="2" id="KW-1185">Reference proteome</keyword>
<name>A0ABU9Y3G2_9SPHN</name>
<dbReference type="EMBL" id="JBDIME010000008">
    <property type="protein sequence ID" value="MEN2790307.1"/>
    <property type="molecule type" value="Genomic_DNA"/>
</dbReference>
<dbReference type="RefSeq" id="WP_345840436.1">
    <property type="nucleotide sequence ID" value="NZ_JBDIME010000008.1"/>
</dbReference>
<reference evidence="1 2" key="1">
    <citation type="submission" date="2024-05" db="EMBL/GenBank/DDBJ databases">
        <authorList>
            <person name="Liu Q."/>
            <person name="Xin Y.-H."/>
        </authorList>
    </citation>
    <scope>NUCLEOTIDE SEQUENCE [LARGE SCALE GENOMIC DNA]</scope>
    <source>
        <strain evidence="1 2">CGMCC 1.10181</strain>
    </source>
</reference>
<accession>A0ABU9Y3G2</accession>
<evidence type="ECO:0000313" key="2">
    <source>
        <dbReference type="Proteomes" id="UP001419910"/>
    </source>
</evidence>
<comment type="caution">
    <text evidence="1">The sequence shown here is derived from an EMBL/GenBank/DDBJ whole genome shotgun (WGS) entry which is preliminary data.</text>
</comment>
<organism evidence="1 2">
    <name type="scientific">Sphingomonas oligophenolica</name>
    <dbReference type="NCBI Taxonomy" id="301154"/>
    <lineage>
        <taxon>Bacteria</taxon>
        <taxon>Pseudomonadati</taxon>
        <taxon>Pseudomonadota</taxon>
        <taxon>Alphaproteobacteria</taxon>
        <taxon>Sphingomonadales</taxon>
        <taxon>Sphingomonadaceae</taxon>
        <taxon>Sphingomonas</taxon>
    </lineage>
</organism>
<dbReference type="Proteomes" id="UP001419910">
    <property type="component" value="Unassembled WGS sequence"/>
</dbReference>
<proteinExistence type="predicted"/>
<sequence>MMPAGIWLLAARLVQSATRLRLRVDFRWPALTVAALRLASRLSQAGFRSWRFWRRKWRCPRRLSEQSAEVRYEP</sequence>
<gene>
    <name evidence="1" type="ORF">ABC974_11770</name>
</gene>
<evidence type="ECO:0000313" key="1">
    <source>
        <dbReference type="EMBL" id="MEN2790307.1"/>
    </source>
</evidence>